<reference evidence="4" key="1">
    <citation type="journal article" date="2019" name="Int. J. Syst. Evol. Microbiol.">
        <title>The Global Catalogue of Microorganisms (GCM) 10K type strain sequencing project: providing services to taxonomists for standard genome sequencing and annotation.</title>
        <authorList>
            <consortium name="The Broad Institute Genomics Platform"/>
            <consortium name="The Broad Institute Genome Sequencing Center for Infectious Disease"/>
            <person name="Wu L."/>
            <person name="Ma J."/>
        </authorList>
    </citation>
    <scope>NUCLEOTIDE SEQUENCE [LARGE SCALE GENOMIC DNA]</scope>
    <source>
        <strain evidence="4">CGMCC 1.15772</strain>
    </source>
</reference>
<keyword evidence="4" id="KW-1185">Reference proteome</keyword>
<sequence>MKRTGSLALLIAAVIGLVAGFLIDHALTVVGRATFTPAWTLPVLLIVLGAFDLALAWPIRQATTGKATSAVNPFRALRVAMLAKASSIVGAGLAGFALGLLAFLLTRPVVPSVGSMAPTIATVVAGAVLVAAGLIAEFLCTIRKDDDDEQPGGVDPGLPDPGVTPSHH</sequence>
<proteinExistence type="predicted"/>
<accession>A0ABW2HHD2</accession>
<name>A0ABW2HHD2_9MICO</name>
<dbReference type="InterPro" id="IPR021517">
    <property type="entry name" value="DUF3180"/>
</dbReference>
<feature type="transmembrane region" description="Helical" evidence="2">
    <location>
        <begin position="39"/>
        <end position="59"/>
    </location>
</feature>
<evidence type="ECO:0000313" key="4">
    <source>
        <dbReference type="Proteomes" id="UP001596507"/>
    </source>
</evidence>
<feature type="compositionally biased region" description="Low complexity" evidence="1">
    <location>
        <begin position="151"/>
        <end position="168"/>
    </location>
</feature>
<feature type="transmembrane region" description="Helical" evidence="2">
    <location>
        <begin position="7"/>
        <end position="27"/>
    </location>
</feature>
<dbReference type="Proteomes" id="UP001596507">
    <property type="component" value="Unassembled WGS sequence"/>
</dbReference>
<feature type="transmembrane region" description="Helical" evidence="2">
    <location>
        <begin position="79"/>
        <end position="105"/>
    </location>
</feature>
<keyword evidence="2" id="KW-0472">Membrane</keyword>
<protein>
    <submittedName>
        <fullName evidence="3">DUF3180 domain-containing protein</fullName>
    </submittedName>
</protein>
<gene>
    <name evidence="3" type="ORF">ACFQRL_15360</name>
</gene>
<comment type="caution">
    <text evidence="3">The sequence shown here is derived from an EMBL/GenBank/DDBJ whole genome shotgun (WGS) entry which is preliminary data.</text>
</comment>
<keyword evidence="2" id="KW-1133">Transmembrane helix</keyword>
<evidence type="ECO:0000256" key="2">
    <source>
        <dbReference type="SAM" id="Phobius"/>
    </source>
</evidence>
<evidence type="ECO:0000313" key="3">
    <source>
        <dbReference type="EMBL" id="MFC7270339.1"/>
    </source>
</evidence>
<evidence type="ECO:0000256" key="1">
    <source>
        <dbReference type="SAM" id="MobiDB-lite"/>
    </source>
</evidence>
<dbReference type="EMBL" id="JBHTBE010000004">
    <property type="protein sequence ID" value="MFC7270339.1"/>
    <property type="molecule type" value="Genomic_DNA"/>
</dbReference>
<keyword evidence="2" id="KW-0812">Transmembrane</keyword>
<organism evidence="3 4">
    <name type="scientific">Microbacterium fluvii</name>
    <dbReference type="NCBI Taxonomy" id="415215"/>
    <lineage>
        <taxon>Bacteria</taxon>
        <taxon>Bacillati</taxon>
        <taxon>Actinomycetota</taxon>
        <taxon>Actinomycetes</taxon>
        <taxon>Micrococcales</taxon>
        <taxon>Microbacteriaceae</taxon>
        <taxon>Microbacterium</taxon>
    </lineage>
</organism>
<dbReference type="RefSeq" id="WP_262875268.1">
    <property type="nucleotide sequence ID" value="NZ_BAABKW010000007.1"/>
</dbReference>
<feature type="transmembrane region" description="Helical" evidence="2">
    <location>
        <begin position="117"/>
        <end position="140"/>
    </location>
</feature>
<dbReference type="Pfam" id="PF11377">
    <property type="entry name" value="DUF3180"/>
    <property type="match status" value="1"/>
</dbReference>
<feature type="region of interest" description="Disordered" evidence="1">
    <location>
        <begin position="146"/>
        <end position="168"/>
    </location>
</feature>